<dbReference type="EMBL" id="CM031834">
    <property type="protein sequence ID" value="KAG6690781.1"/>
    <property type="molecule type" value="Genomic_DNA"/>
</dbReference>
<evidence type="ECO:0000313" key="2">
    <source>
        <dbReference type="Proteomes" id="UP000811246"/>
    </source>
</evidence>
<sequence>MTPAAWPLDRLQYDLCRNKRLSGCSFNEAQHLHWCTRALVRLANSCELKRRILVLI</sequence>
<dbReference type="Proteomes" id="UP000811246">
    <property type="component" value="Chromosome 10"/>
</dbReference>
<protein>
    <submittedName>
        <fullName evidence="1">Uncharacterized protein</fullName>
    </submittedName>
</protein>
<organism evidence="1 2">
    <name type="scientific">Carya illinoinensis</name>
    <name type="common">Pecan</name>
    <dbReference type="NCBI Taxonomy" id="32201"/>
    <lineage>
        <taxon>Eukaryota</taxon>
        <taxon>Viridiplantae</taxon>
        <taxon>Streptophyta</taxon>
        <taxon>Embryophyta</taxon>
        <taxon>Tracheophyta</taxon>
        <taxon>Spermatophyta</taxon>
        <taxon>Magnoliopsida</taxon>
        <taxon>eudicotyledons</taxon>
        <taxon>Gunneridae</taxon>
        <taxon>Pentapetalae</taxon>
        <taxon>rosids</taxon>
        <taxon>fabids</taxon>
        <taxon>Fagales</taxon>
        <taxon>Juglandaceae</taxon>
        <taxon>Carya</taxon>
    </lineage>
</organism>
<dbReference type="AlphaFoldDB" id="A0A922DTW9"/>
<reference evidence="1" key="1">
    <citation type="submission" date="2021-01" db="EMBL/GenBank/DDBJ databases">
        <authorList>
            <person name="Lovell J.T."/>
            <person name="Bentley N."/>
            <person name="Bhattarai G."/>
            <person name="Jenkins J.W."/>
            <person name="Sreedasyam A."/>
            <person name="Alarcon Y."/>
            <person name="Bock C."/>
            <person name="Boston L."/>
            <person name="Carlson J."/>
            <person name="Cervantes K."/>
            <person name="Clermont K."/>
            <person name="Krom N."/>
            <person name="Kubenka K."/>
            <person name="Mamidi S."/>
            <person name="Mattison C."/>
            <person name="Monteros M."/>
            <person name="Pisani C."/>
            <person name="Plott C."/>
            <person name="Rajasekar S."/>
            <person name="Rhein H.S."/>
            <person name="Rohla C."/>
            <person name="Song M."/>
            <person name="Hilaire R.S."/>
            <person name="Shu S."/>
            <person name="Wells L."/>
            <person name="Wang X."/>
            <person name="Webber J."/>
            <person name="Heerema R.J."/>
            <person name="Klein P."/>
            <person name="Conner P."/>
            <person name="Grauke L."/>
            <person name="Grimwood J."/>
            <person name="Schmutz J."/>
            <person name="Randall J.J."/>
        </authorList>
    </citation>
    <scope>NUCLEOTIDE SEQUENCE</scope>
    <source>
        <tissue evidence="1">Leaf</tissue>
    </source>
</reference>
<accession>A0A922DTW9</accession>
<proteinExistence type="predicted"/>
<gene>
    <name evidence="1" type="ORF">I3842_10G030200</name>
</gene>
<comment type="caution">
    <text evidence="1">The sequence shown here is derived from an EMBL/GenBank/DDBJ whole genome shotgun (WGS) entry which is preliminary data.</text>
</comment>
<evidence type="ECO:0000313" key="1">
    <source>
        <dbReference type="EMBL" id="KAG6690781.1"/>
    </source>
</evidence>
<name>A0A922DTW9_CARIL</name>